<dbReference type="PANTHER" id="PTHR31669:SF283">
    <property type="entry name" value="PROTEIN FAR1-RELATED SEQUENCE"/>
    <property type="match status" value="1"/>
</dbReference>
<dbReference type="InterPro" id="IPR031052">
    <property type="entry name" value="FHY3/FAR1"/>
</dbReference>
<dbReference type="InterPro" id="IPR007527">
    <property type="entry name" value="Znf_SWIM"/>
</dbReference>
<evidence type="ECO:0000256" key="5">
    <source>
        <dbReference type="PROSITE-ProRule" id="PRU00325"/>
    </source>
</evidence>
<evidence type="ECO:0000259" key="7">
    <source>
        <dbReference type="PROSITE" id="PS50966"/>
    </source>
</evidence>
<comment type="caution">
    <text evidence="8">The sequence shown here is derived from an EMBL/GenBank/DDBJ whole genome shotgun (WGS) entry which is preliminary data.</text>
</comment>
<dbReference type="GO" id="GO:0005634">
    <property type="term" value="C:nucleus"/>
    <property type="evidence" value="ECO:0007669"/>
    <property type="project" value="UniProtKB-SubCell"/>
</dbReference>
<dbReference type="GO" id="GO:0008270">
    <property type="term" value="F:zinc ion binding"/>
    <property type="evidence" value="ECO:0007669"/>
    <property type="project" value="UniProtKB-UniRule"/>
</dbReference>
<dbReference type="InterPro" id="IPR018289">
    <property type="entry name" value="MULE_transposase_dom"/>
</dbReference>
<evidence type="ECO:0000256" key="1">
    <source>
        <dbReference type="ARBA" id="ARBA00005889"/>
    </source>
</evidence>
<evidence type="ECO:0000313" key="9">
    <source>
        <dbReference type="Proteomes" id="UP001386955"/>
    </source>
</evidence>
<dbReference type="SMART" id="SM00575">
    <property type="entry name" value="ZnF_PMZ"/>
    <property type="match status" value="1"/>
</dbReference>
<dbReference type="Pfam" id="PF03101">
    <property type="entry name" value="FAR1"/>
    <property type="match status" value="1"/>
</dbReference>
<dbReference type="Pfam" id="PF04434">
    <property type="entry name" value="SWIM"/>
    <property type="match status" value="1"/>
</dbReference>
<organism evidence="8 9">
    <name type="scientific">Psophocarpus tetragonolobus</name>
    <name type="common">Winged bean</name>
    <name type="synonym">Dolichos tetragonolobus</name>
    <dbReference type="NCBI Taxonomy" id="3891"/>
    <lineage>
        <taxon>Eukaryota</taxon>
        <taxon>Viridiplantae</taxon>
        <taxon>Streptophyta</taxon>
        <taxon>Embryophyta</taxon>
        <taxon>Tracheophyta</taxon>
        <taxon>Spermatophyta</taxon>
        <taxon>Magnoliopsida</taxon>
        <taxon>eudicotyledons</taxon>
        <taxon>Gunneridae</taxon>
        <taxon>Pentapetalae</taxon>
        <taxon>rosids</taxon>
        <taxon>fabids</taxon>
        <taxon>Fabales</taxon>
        <taxon>Fabaceae</taxon>
        <taxon>Papilionoideae</taxon>
        <taxon>50 kb inversion clade</taxon>
        <taxon>NPAAA clade</taxon>
        <taxon>indigoferoid/millettioid clade</taxon>
        <taxon>Phaseoleae</taxon>
        <taxon>Psophocarpus</taxon>
    </lineage>
</organism>
<dbReference type="Pfam" id="PF10551">
    <property type="entry name" value="MULE"/>
    <property type="match status" value="1"/>
</dbReference>
<keyword evidence="3 5" id="KW-0863">Zinc-finger</keyword>
<evidence type="ECO:0000256" key="4">
    <source>
        <dbReference type="ARBA" id="ARBA00022833"/>
    </source>
</evidence>
<accession>A0AAN9SN43</accession>
<dbReference type="GO" id="GO:0006355">
    <property type="term" value="P:regulation of DNA-templated transcription"/>
    <property type="evidence" value="ECO:0007669"/>
    <property type="project" value="UniProtKB-UniRule"/>
</dbReference>
<keyword evidence="6" id="KW-0539">Nucleus</keyword>
<keyword evidence="2 6" id="KW-0479">Metal-binding</keyword>
<dbReference type="EMBL" id="JAYMYS010000004">
    <property type="protein sequence ID" value="KAK7396242.1"/>
    <property type="molecule type" value="Genomic_DNA"/>
</dbReference>
<dbReference type="Proteomes" id="UP001386955">
    <property type="component" value="Unassembled WGS sequence"/>
</dbReference>
<evidence type="ECO:0000313" key="8">
    <source>
        <dbReference type="EMBL" id="KAK7396242.1"/>
    </source>
</evidence>
<name>A0AAN9SN43_PSOTE</name>
<feature type="domain" description="SWIM-type" evidence="7">
    <location>
        <begin position="522"/>
        <end position="560"/>
    </location>
</feature>
<evidence type="ECO:0000256" key="6">
    <source>
        <dbReference type="RuleBase" id="RU367018"/>
    </source>
</evidence>
<comment type="similarity">
    <text evidence="1 6">Belongs to the FHY3/FAR1 family.</text>
</comment>
<gene>
    <name evidence="8" type="ORF">VNO78_17106</name>
</gene>
<dbReference type="AlphaFoldDB" id="A0AAN9SN43"/>
<protein>
    <recommendedName>
        <fullName evidence="6">Protein FAR1-RELATED SEQUENCE</fullName>
    </recommendedName>
</protein>
<dbReference type="InterPro" id="IPR006564">
    <property type="entry name" value="Znf_PMZ"/>
</dbReference>
<evidence type="ECO:0000256" key="2">
    <source>
        <dbReference type="ARBA" id="ARBA00022723"/>
    </source>
</evidence>
<proteinExistence type="inferred from homology"/>
<keyword evidence="4 6" id="KW-0862">Zinc</keyword>
<sequence>MGEQCHSHAPLEINFSESEENLISHSPEECKLETDSFDGIDACPVPQRGMVFSSEAEARLYYTKYATQMGFRVMTRTSKKGRDGKVKYLILVCSEITRNASDAARKQYCAARINLTLRKDGTYRINAVTLGHSHELGSHHLLPSDIDMRGKRTLDSEVIDMGVKKISDKNEYRNYLQQERHLIGENGDGEALQRYLVRMQEQDRNFFYAIDLDDFFCVRNVFWADGRSRAAYESFGDVVTVDTTCLSNCYKVPLVTFVGVNHHGQSVLFGCGLLSCEDSEAFAWLFESLLHCMSGVPPQGILTDHCCKAMQKAVETVYPSTRHRWCLSNIMEKLPQIIDGYANNKSLRDRLQNVVYDTPTTNEFEGKWKKIMEDFDLKDNKWLKELFLERHRWAPSFVRGEFWAGMSINPHSENMHAFFDGYVNRQTTLKQFVDQYDNALQYKTEKEYIADIHSSSNTQACVTQSLIERQFQSAYTHAKFLEVQHEFVGKADCNVSVGNGDGSICHYNVIEDVIIEDKPKESVVKVTYNRVDCDVKCNCQLFEFKGILCRHSLAVLSQERVKEVPCKFILDRWRKNIRRKYAYIKTSYGVQHFQPHVQRFEVLCNQFNSIAVAASEFEDTSAFVKDTLYNLKEKLEAWTTLLRNSTHVNVEKCNNMIDWK</sequence>
<dbReference type="InterPro" id="IPR004330">
    <property type="entry name" value="FAR1_DNA_bnd_dom"/>
</dbReference>
<keyword evidence="9" id="KW-1185">Reference proteome</keyword>
<reference evidence="8 9" key="1">
    <citation type="submission" date="2024-01" db="EMBL/GenBank/DDBJ databases">
        <title>The genomes of 5 underutilized Papilionoideae crops provide insights into root nodulation and disease resistanc.</title>
        <authorList>
            <person name="Jiang F."/>
        </authorList>
    </citation>
    <scope>NUCLEOTIDE SEQUENCE [LARGE SCALE GENOMIC DNA]</scope>
    <source>
        <strain evidence="8">DUOXIRENSHENG_FW03</strain>
        <tissue evidence="8">Leaves</tissue>
    </source>
</reference>
<comment type="function">
    <text evidence="6">Putative transcription activator involved in regulating light control of development.</text>
</comment>
<evidence type="ECO:0000256" key="3">
    <source>
        <dbReference type="ARBA" id="ARBA00022771"/>
    </source>
</evidence>
<dbReference type="PROSITE" id="PS50966">
    <property type="entry name" value="ZF_SWIM"/>
    <property type="match status" value="1"/>
</dbReference>
<comment type="subcellular location">
    <subcellularLocation>
        <location evidence="6">Nucleus</location>
    </subcellularLocation>
</comment>
<dbReference type="PANTHER" id="PTHR31669">
    <property type="entry name" value="PROTEIN FAR1-RELATED SEQUENCE 10-RELATED"/>
    <property type="match status" value="1"/>
</dbReference>